<protein>
    <recommendedName>
        <fullName evidence="4">Dirigent protein</fullName>
    </recommendedName>
</protein>
<name>A0A843VGW2_COLES</name>
<comment type="similarity">
    <text evidence="1 4">Belongs to the plant dirigent protein family.</text>
</comment>
<proteinExistence type="inferred from homology"/>
<comment type="subcellular location">
    <subcellularLocation>
        <location evidence="4">Secreted</location>
        <location evidence="4">Extracellular space</location>
        <location evidence="4">Apoplast</location>
    </subcellularLocation>
</comment>
<dbReference type="OrthoDB" id="1864232at2759"/>
<dbReference type="GO" id="GO:0009699">
    <property type="term" value="P:phenylpropanoid biosynthetic process"/>
    <property type="evidence" value="ECO:0007669"/>
    <property type="project" value="UniProtKB-ARBA"/>
</dbReference>
<evidence type="ECO:0000256" key="4">
    <source>
        <dbReference type="RuleBase" id="RU363099"/>
    </source>
</evidence>
<evidence type="ECO:0000256" key="3">
    <source>
        <dbReference type="ARBA" id="ARBA00022525"/>
    </source>
</evidence>
<dbReference type="InterPro" id="IPR044859">
    <property type="entry name" value="Allene_oxi_cyc_Dirigent"/>
</dbReference>
<dbReference type="Gene3D" id="2.40.480.10">
    <property type="entry name" value="Allene oxide cyclase-like"/>
    <property type="match status" value="1"/>
</dbReference>
<dbReference type="EMBL" id="NMUH01001362">
    <property type="protein sequence ID" value="MQL91623.1"/>
    <property type="molecule type" value="Genomic_DNA"/>
</dbReference>
<dbReference type="InterPro" id="IPR004265">
    <property type="entry name" value="Dirigent"/>
</dbReference>
<evidence type="ECO:0000256" key="1">
    <source>
        <dbReference type="ARBA" id="ARBA00010746"/>
    </source>
</evidence>
<evidence type="ECO:0000313" key="5">
    <source>
        <dbReference type="EMBL" id="MQL91623.1"/>
    </source>
</evidence>
<dbReference type="Proteomes" id="UP000652761">
    <property type="component" value="Unassembled WGS sequence"/>
</dbReference>
<dbReference type="AlphaFoldDB" id="A0A843VGW2"/>
<organism evidence="5 6">
    <name type="scientific">Colocasia esculenta</name>
    <name type="common">Wild taro</name>
    <name type="synonym">Arum esculentum</name>
    <dbReference type="NCBI Taxonomy" id="4460"/>
    <lineage>
        <taxon>Eukaryota</taxon>
        <taxon>Viridiplantae</taxon>
        <taxon>Streptophyta</taxon>
        <taxon>Embryophyta</taxon>
        <taxon>Tracheophyta</taxon>
        <taxon>Spermatophyta</taxon>
        <taxon>Magnoliopsida</taxon>
        <taxon>Liliopsida</taxon>
        <taxon>Araceae</taxon>
        <taxon>Aroideae</taxon>
        <taxon>Colocasieae</taxon>
        <taxon>Colocasia</taxon>
    </lineage>
</organism>
<evidence type="ECO:0000256" key="2">
    <source>
        <dbReference type="ARBA" id="ARBA00011738"/>
    </source>
</evidence>
<keyword evidence="4" id="KW-0052">Apoplast</keyword>
<keyword evidence="6" id="KW-1185">Reference proteome</keyword>
<dbReference type="Pfam" id="PF03018">
    <property type="entry name" value="Dirigent"/>
    <property type="match status" value="1"/>
</dbReference>
<evidence type="ECO:0000313" key="6">
    <source>
        <dbReference type="Proteomes" id="UP000652761"/>
    </source>
</evidence>
<reference evidence="5" key="1">
    <citation type="submission" date="2017-07" db="EMBL/GenBank/DDBJ databases">
        <title>Taro Niue Genome Assembly and Annotation.</title>
        <authorList>
            <person name="Atibalentja N."/>
            <person name="Keating K."/>
            <person name="Fields C.J."/>
        </authorList>
    </citation>
    <scope>NUCLEOTIDE SEQUENCE</scope>
    <source>
        <strain evidence="5">Niue_2</strain>
        <tissue evidence="5">Leaf</tissue>
    </source>
</reference>
<keyword evidence="4" id="KW-0732">Signal</keyword>
<dbReference type="GO" id="GO:0048046">
    <property type="term" value="C:apoplast"/>
    <property type="evidence" value="ECO:0007669"/>
    <property type="project" value="UniProtKB-SubCell"/>
</dbReference>
<keyword evidence="3 4" id="KW-0964">Secreted</keyword>
<dbReference type="PANTHER" id="PTHR21495">
    <property type="entry name" value="NUCLEOPORIN-RELATED"/>
    <property type="match status" value="1"/>
</dbReference>
<comment type="subunit">
    <text evidence="2 4">Homodimer.</text>
</comment>
<feature type="signal peptide" evidence="4">
    <location>
        <begin position="1"/>
        <end position="27"/>
    </location>
</feature>
<dbReference type="SMR" id="A0A843VGW2"/>
<accession>A0A843VGW2</accession>
<comment type="function">
    <text evidence="4">Dirigent proteins impart stereoselectivity on the phenoxy radical-coupling reaction, yielding optically active lignans from two molecules of coniferyl alcohol in the biosynthesis of lignans, flavonolignans, and alkaloids and thus plays a central role in plant secondary metabolism.</text>
</comment>
<feature type="chain" id="PRO_5033103603" description="Dirigent protein" evidence="4">
    <location>
        <begin position="28"/>
        <end position="197"/>
    </location>
</feature>
<sequence length="197" mass="20650">MASVTFLPTQALLHAALLIIAISFLIASPPAATAARGAAKPPRPPATTLQFYMHDRPGDTAVRVAPATPLNFSGDPSGGVAAMFGSVYVMDNPLTAAPGANSTLLGRAQGIYAMASREDEFGLLMVLTYSFVRGPFNGSSFSVVGRNPIQQPVREMPIVGGTGAFRLARGYCMARTQAADGMDAVVAYNATIFHLHH</sequence>
<comment type="caution">
    <text evidence="5">The sequence shown here is derived from an EMBL/GenBank/DDBJ whole genome shotgun (WGS) entry which is preliminary data.</text>
</comment>
<gene>
    <name evidence="5" type="ORF">Taro_024245</name>
</gene>